<evidence type="ECO:0000313" key="4">
    <source>
        <dbReference type="Proteomes" id="UP001054892"/>
    </source>
</evidence>
<proteinExistence type="predicted"/>
<dbReference type="RefSeq" id="WP_173178055.1">
    <property type="nucleotide sequence ID" value="NZ_AP023189.1"/>
</dbReference>
<sequence length="190" mass="20307">MKKRYTLDQDVICHIFKSGKHTNNLSEPNDGAGGHATHDIKSKITEYTILAVPQAKQGELAGWAGKTLSERILCPYPHVATFKIGTQSYNSKSMFPGTGTKAELIKTIERALTSGTSAHTYNGSAKVNAASGRAWVAPADFKRPLSDMTVENGDYVVGRANGLRIKGQKKGAGGAGLTSAFPDTTGFYWG</sequence>
<accession>A0A6J4E5T6</accession>
<evidence type="ECO:0000313" key="2">
    <source>
        <dbReference type="EMBL" id="GJN54339.1"/>
    </source>
</evidence>
<evidence type="ECO:0000313" key="3">
    <source>
        <dbReference type="Proteomes" id="UP000509383"/>
    </source>
</evidence>
<dbReference type="EMBL" id="BQKM01000010">
    <property type="protein sequence ID" value="GJN54339.1"/>
    <property type="molecule type" value="Genomic_DNA"/>
</dbReference>
<dbReference type="Proteomes" id="UP000509383">
    <property type="component" value="Chromosome"/>
</dbReference>
<organism evidence="1 3">
    <name type="scientific">Pseudomonas tohonis</name>
    <dbReference type="NCBI Taxonomy" id="2725477"/>
    <lineage>
        <taxon>Bacteria</taxon>
        <taxon>Pseudomonadati</taxon>
        <taxon>Pseudomonadota</taxon>
        <taxon>Gammaproteobacteria</taxon>
        <taxon>Pseudomonadales</taxon>
        <taxon>Pseudomonadaceae</taxon>
        <taxon>Pseudomonas</taxon>
    </lineage>
</organism>
<dbReference type="Proteomes" id="UP001054892">
    <property type="component" value="Unassembled WGS sequence"/>
</dbReference>
<reference evidence="1 3" key="1">
    <citation type="submission" date="2020-05" db="EMBL/GenBank/DDBJ databases">
        <title>Characterization of novel class B3 metallo-beta-lactamase from novel Pseudomonas species.</title>
        <authorList>
            <person name="Yamada K."/>
            <person name="Aoki K."/>
            <person name="Ishii Y."/>
        </authorList>
    </citation>
    <scope>NUCLEOTIDE SEQUENCE [LARGE SCALE GENOMIC DNA]</scope>
    <source>
        <strain evidence="1 3">TUM18999</strain>
        <strain evidence="2 4">TUM20286</strain>
    </source>
</reference>
<gene>
    <name evidence="1" type="ORF">TUM18999_33880</name>
    <name evidence="2" type="ORF">TUM20286_40910</name>
</gene>
<keyword evidence="4" id="KW-1185">Reference proteome</keyword>
<protein>
    <submittedName>
        <fullName evidence="1">Uncharacterized protein</fullName>
    </submittedName>
</protein>
<dbReference type="AlphaFoldDB" id="A0A6J4E5T6"/>
<dbReference type="KEGG" id="ptw:TUM18999_33880"/>
<name>A0A6J4E5T6_9PSED</name>
<dbReference type="EMBL" id="AP023189">
    <property type="protein sequence ID" value="BCG25197.1"/>
    <property type="molecule type" value="Genomic_DNA"/>
</dbReference>
<evidence type="ECO:0000313" key="1">
    <source>
        <dbReference type="EMBL" id="BCG25197.1"/>
    </source>
</evidence>